<evidence type="ECO:0000259" key="5">
    <source>
        <dbReference type="Pfam" id="PF25390"/>
    </source>
</evidence>
<evidence type="ECO:0000313" key="6">
    <source>
        <dbReference type="EMBL" id="APH14988.1"/>
    </source>
</evidence>
<name>A0A1L3NFV0_CLOSG</name>
<dbReference type="NCBIfam" id="NF047446">
    <property type="entry name" value="barrel_OmpL47"/>
    <property type="match status" value="2"/>
</dbReference>
<proteinExistence type="predicted"/>
<accession>A0A1L3NFV0</accession>
<gene>
    <name evidence="6" type="ORF">NPD5_4002</name>
</gene>
<dbReference type="Gene3D" id="2.130.10.30">
    <property type="entry name" value="Regulator of chromosome condensation 1/beta-lactamase-inhibitor protein II"/>
    <property type="match status" value="2"/>
</dbReference>
<feature type="compositionally biased region" description="Basic and acidic residues" evidence="4">
    <location>
        <begin position="864"/>
        <end position="883"/>
    </location>
</feature>
<dbReference type="RefSeq" id="WP_072587083.1">
    <property type="nucleotide sequence ID" value="NZ_CP013243.1"/>
</dbReference>
<keyword evidence="2" id="KW-0677">Repeat</keyword>
<evidence type="ECO:0000256" key="2">
    <source>
        <dbReference type="ARBA" id="ARBA00022737"/>
    </source>
</evidence>
<evidence type="ECO:0000313" key="7">
    <source>
        <dbReference type="Proteomes" id="UP000182204"/>
    </source>
</evidence>
<dbReference type="PANTHER" id="PTHR45982:SF1">
    <property type="entry name" value="REGULATOR OF CHROMOSOME CONDENSATION"/>
    <property type="match status" value="1"/>
</dbReference>
<dbReference type="PANTHER" id="PTHR45982">
    <property type="entry name" value="REGULATOR OF CHROMOSOME CONDENSATION"/>
    <property type="match status" value="1"/>
</dbReference>
<keyword evidence="1" id="KW-0344">Guanine-nucleotide releasing factor</keyword>
<dbReference type="Proteomes" id="UP000182204">
    <property type="component" value="Chromosome"/>
</dbReference>
<feature type="region of interest" description="Disordered" evidence="4">
    <location>
        <begin position="1220"/>
        <end position="1371"/>
    </location>
</feature>
<dbReference type="EMBL" id="CP013243">
    <property type="protein sequence ID" value="APH14988.1"/>
    <property type="molecule type" value="Genomic_DNA"/>
</dbReference>
<dbReference type="PROSITE" id="PS50012">
    <property type="entry name" value="RCC1_3"/>
    <property type="match status" value="5"/>
</dbReference>
<keyword evidence="3" id="KW-0175">Coiled coil</keyword>
<organism evidence="6 7">
    <name type="scientific">Clostridium sporogenes</name>
    <dbReference type="NCBI Taxonomy" id="1509"/>
    <lineage>
        <taxon>Bacteria</taxon>
        <taxon>Bacillati</taxon>
        <taxon>Bacillota</taxon>
        <taxon>Clostridia</taxon>
        <taxon>Eubacteriales</taxon>
        <taxon>Clostridiaceae</taxon>
        <taxon>Clostridium</taxon>
    </lineage>
</organism>
<dbReference type="Pfam" id="PF13540">
    <property type="entry name" value="RCC1_2"/>
    <property type="match status" value="1"/>
</dbReference>
<feature type="domain" description="RCC1-like" evidence="5">
    <location>
        <begin position="59"/>
        <end position="312"/>
    </location>
</feature>
<dbReference type="Pfam" id="PF00415">
    <property type="entry name" value="RCC1"/>
    <property type="match status" value="1"/>
</dbReference>
<feature type="coiled-coil region" evidence="3">
    <location>
        <begin position="1528"/>
        <end position="1555"/>
    </location>
</feature>
<dbReference type="InterPro" id="IPR009091">
    <property type="entry name" value="RCC1/BLIP-II"/>
</dbReference>
<dbReference type="GO" id="GO:0005085">
    <property type="term" value="F:guanyl-nucleotide exchange factor activity"/>
    <property type="evidence" value="ECO:0007669"/>
    <property type="project" value="TreeGrafter"/>
</dbReference>
<feature type="region of interest" description="Disordered" evidence="4">
    <location>
        <begin position="848"/>
        <end position="884"/>
    </location>
</feature>
<evidence type="ECO:0000256" key="4">
    <source>
        <dbReference type="SAM" id="MobiDB-lite"/>
    </source>
</evidence>
<protein>
    <submittedName>
        <fullName evidence="6">Bacterial Ig-like domain family protein</fullName>
    </submittedName>
</protein>
<dbReference type="PRINTS" id="PR00633">
    <property type="entry name" value="RCCNDNSATION"/>
</dbReference>
<feature type="compositionally biased region" description="Basic and acidic residues" evidence="4">
    <location>
        <begin position="1229"/>
        <end position="1284"/>
    </location>
</feature>
<feature type="compositionally biased region" description="Basic and acidic residues" evidence="4">
    <location>
        <begin position="1291"/>
        <end position="1371"/>
    </location>
</feature>
<sequence length="1637" mass="183842">MKPYNKKVINRKITQALIGITALGTVLSIPVSIDMQDNGIRLVKNNKVFAAMNTDNKQNKLNIKQIVAKEDHTIILKADGTVWATGDNSYGQLGLGDTNQRTTPTKIPIDNVKEVITSTANTIFFKNDGTVWATGDNRYGQLGLGDTNQRTTPTKMLIDNVKKVIAMDNWTFFIKNDGTVWATGASVKPGYYKFGQLGIGTTDDICTPTKVHINDVKDIICGNTYTIFLKNDNTVWATGATGGVSGLCETVTKVPTKVPIDNVEKVSTGSDYTMFLDKNGDVWATGSNSDGSLGLGDTKDRTAPTKLSIKDVKEIVTDPNRYSTFFIKNDNSVWACGSNYYGQLGLGDVKKIQSPTKINVDNIKEIVIDSCYTLFTKNDGNVFICGESNSKSFGLKDEAKKIKAPTKLPIDNVKKIINPTSLNESNHTIFLTNNDTVWGSGRNNKGQLGFGNSSALGMVALTSKWVYDSHIAVDKIYNANEIKKYGSWADNYYGCEYFQKNFVNFNSKDDNKTFSNIIDEDEIKSKYIFPNGRIVTIDNYGMVSDYKNFTDTQPTTVPMDGTKIKNMFLGYIEDIGLVPMIEKEDGFIWYIDNDNKERMLPIEKSEFNKTIIYHQKNNESDKFLFVKNDGKLTYFDKNRFEKETAINMNDVEKILPSTNVTDDLFLMKDGTIKNLDGTKVNLQGKKLKKILSNRFLLMDDNFIYTLQGMSIKSTDTLEMLHNKSVNNLLWLKNGKIMIADDNGNLSFLNDVNGKLIKDLVKIDETGTFILNKDNTTKAYGSVSNCGDLTGKNINFNNIVAIVSDNSKNNDKKFFVMKDGYCYDFDGNRSEVKLLKDAINDYNEGSDFVFDPIGTGKPSTDPDWESPKDNPHPELEKNDDKEAPEIDLTGIPSDWTNKDFTVKVTATDNTKVKSIKLPDGTVINGDTGTFTIKENGTYSFVAEDEAGNTKTKELKVSNIDKVAPTKPSITRIEDSIKITEGKDNESGIKQTLYKINNGNWIDLKDFNLDNLVTGENIIYAKSIDKAGNESEISEFKVTIKDKETDKELPTIAVSGNPTEWTNKDIILNVSAKDNKKVKSITLPDGKVVNGDKTTFTISKNGTYKFIVEDEAGNKATKEVVVNKIDKELPTANINIKDNKMTIAASDKISGIREVFYKIDNGEFVKYTEEITLSPGTHKIKVKAIDNAGNINDQNSSSSEINVNVEDGGKKILEDAIKAVEKAENSQNQDDVDKAREKVNKLPDGKEKDNLNNRLDEVQNNINEKKDQEQKAKEEKEAKDAVEKAENSQNQGDVDKAREKVNKLPDGKEKDDLNNRLDEVQDKINKKKDQEQKLKEEKEAKDAVEKAEKTKKDEDIKDAQNKVSKLPDGKVKDDLTSRLDDLKKQIKAEKDAYIKAYNAVKKTKTTLDKEDYEYAKKAVHDLNTTIYKNEKAQLQRILDALKPYIDRKENQSKQEERNKIRNIESLIRKAIATKDPKTIKEAQTAIDTLESSDIKIALQKRLDTTNKVSQMDLAIQARDAVEKLDRYINYADIMNNLDELKDLYKDAEKAINRLDNNSQYKNRMDKGKGYMEVMETLAKYKENAEKNNILASEKEMTELISKANQLSFTTRNKQNIIKEILQFQKQLKDLSETIPSPEA</sequence>
<evidence type="ECO:0000256" key="3">
    <source>
        <dbReference type="SAM" id="Coils"/>
    </source>
</evidence>
<dbReference type="InterPro" id="IPR058094">
    <property type="entry name" value="Ig-like_OmpL47-like"/>
</dbReference>
<dbReference type="GO" id="GO:0005737">
    <property type="term" value="C:cytoplasm"/>
    <property type="evidence" value="ECO:0007669"/>
    <property type="project" value="TreeGrafter"/>
</dbReference>
<dbReference type="InterPro" id="IPR000408">
    <property type="entry name" value="Reg_chr_condens"/>
</dbReference>
<dbReference type="Pfam" id="PF25390">
    <property type="entry name" value="WD40_RLD"/>
    <property type="match status" value="1"/>
</dbReference>
<dbReference type="InterPro" id="IPR058923">
    <property type="entry name" value="RCC1-like_dom"/>
</dbReference>
<dbReference type="SUPFAM" id="SSF50985">
    <property type="entry name" value="RCC1/BLIP-II"/>
    <property type="match status" value="2"/>
</dbReference>
<reference evidence="6 7" key="1">
    <citation type="submission" date="2015-11" db="EMBL/GenBank/DDBJ databases">
        <authorList>
            <person name="Hill K.K."/>
            <person name="Shirey T.B."/>
            <person name="Raphael B."/>
            <person name="Daligault H.E."/>
            <person name="Davenport K.W."/>
            <person name="Bruce D.C."/>
            <person name="Foley B.T."/>
            <person name="Johnson S.L."/>
        </authorList>
    </citation>
    <scope>NUCLEOTIDE SEQUENCE [LARGE SCALE GENOMIC DNA]</scope>
    <source>
        <strain evidence="6 7">CDC_1632</strain>
    </source>
</reference>
<dbReference type="InterPro" id="IPR051553">
    <property type="entry name" value="Ran_GTPase-activating"/>
</dbReference>
<evidence type="ECO:0000256" key="1">
    <source>
        <dbReference type="ARBA" id="ARBA00022658"/>
    </source>
</evidence>